<proteinExistence type="predicted"/>
<evidence type="ECO:0000313" key="4">
    <source>
        <dbReference type="Proteomes" id="UP000887565"/>
    </source>
</evidence>
<dbReference type="WBParaSite" id="nRc.2.0.1.t04617-RA">
    <property type="protein sequence ID" value="nRc.2.0.1.t04617-RA"/>
    <property type="gene ID" value="nRc.2.0.1.g04617"/>
</dbReference>
<dbReference type="SUPFAM" id="SSF49785">
    <property type="entry name" value="Galactose-binding domain-like"/>
    <property type="match status" value="1"/>
</dbReference>
<name>A0A915HT96_ROMCU</name>
<dbReference type="AlphaFoldDB" id="A0A915HT96"/>
<dbReference type="Pfam" id="PF21467">
    <property type="entry name" value="BetaGal_gal-bd"/>
    <property type="match status" value="1"/>
</dbReference>
<dbReference type="PANTHER" id="PTHR23421">
    <property type="entry name" value="BETA-GALACTOSIDASE RELATED"/>
    <property type="match status" value="1"/>
</dbReference>
<feature type="domain" description="Beta-galactosidase galactose-binding" evidence="3">
    <location>
        <begin position="2"/>
        <end position="34"/>
    </location>
</feature>
<protein>
    <submittedName>
        <fullName evidence="5">Beta-galactosidase</fullName>
    </submittedName>
</protein>
<reference evidence="5" key="1">
    <citation type="submission" date="2022-11" db="UniProtKB">
        <authorList>
            <consortium name="WormBaseParasite"/>
        </authorList>
    </citation>
    <scope>IDENTIFICATION</scope>
</reference>
<evidence type="ECO:0000256" key="2">
    <source>
        <dbReference type="ARBA" id="ARBA00023295"/>
    </source>
</evidence>
<sequence>NWNKGVAFVNGFNLGRYWKVGPQKALYVPAPILSGSLRNEVLMFELHQPTVPTAIFQADPKLDFTEQNKLVKPSQTQAQPRLFMVRAGLGQGPPMQDPIMNRQFVASI</sequence>
<keyword evidence="2" id="KW-0326">Glycosidase</keyword>
<evidence type="ECO:0000313" key="5">
    <source>
        <dbReference type="WBParaSite" id="nRc.2.0.1.t04617-RA"/>
    </source>
</evidence>
<accession>A0A915HT96</accession>
<keyword evidence="1" id="KW-0378">Hydrolase</keyword>
<dbReference type="Gene3D" id="2.60.120.260">
    <property type="entry name" value="Galactose-binding domain-like"/>
    <property type="match status" value="1"/>
</dbReference>
<dbReference type="Proteomes" id="UP000887565">
    <property type="component" value="Unplaced"/>
</dbReference>
<dbReference type="GO" id="GO:0005975">
    <property type="term" value="P:carbohydrate metabolic process"/>
    <property type="evidence" value="ECO:0007669"/>
    <property type="project" value="InterPro"/>
</dbReference>
<keyword evidence="4" id="KW-1185">Reference proteome</keyword>
<evidence type="ECO:0000256" key="1">
    <source>
        <dbReference type="ARBA" id="ARBA00022801"/>
    </source>
</evidence>
<organism evidence="4 5">
    <name type="scientific">Romanomermis culicivorax</name>
    <name type="common">Nematode worm</name>
    <dbReference type="NCBI Taxonomy" id="13658"/>
    <lineage>
        <taxon>Eukaryota</taxon>
        <taxon>Metazoa</taxon>
        <taxon>Ecdysozoa</taxon>
        <taxon>Nematoda</taxon>
        <taxon>Enoplea</taxon>
        <taxon>Dorylaimia</taxon>
        <taxon>Mermithida</taxon>
        <taxon>Mermithoidea</taxon>
        <taxon>Mermithidae</taxon>
        <taxon>Romanomermis</taxon>
    </lineage>
</organism>
<dbReference type="InterPro" id="IPR048913">
    <property type="entry name" value="BetaGal_gal-bd"/>
</dbReference>
<dbReference type="InterPro" id="IPR001944">
    <property type="entry name" value="Glycoside_Hdrlase_35"/>
</dbReference>
<evidence type="ECO:0000259" key="3">
    <source>
        <dbReference type="Pfam" id="PF21467"/>
    </source>
</evidence>
<dbReference type="InterPro" id="IPR008979">
    <property type="entry name" value="Galactose-bd-like_sf"/>
</dbReference>
<dbReference type="GO" id="GO:0004553">
    <property type="term" value="F:hydrolase activity, hydrolyzing O-glycosyl compounds"/>
    <property type="evidence" value="ECO:0007669"/>
    <property type="project" value="InterPro"/>
</dbReference>